<evidence type="ECO:0000256" key="2">
    <source>
        <dbReference type="ARBA" id="ARBA00022603"/>
    </source>
</evidence>
<dbReference type="AlphaFoldDB" id="A0A2N3YFW1"/>
<dbReference type="SUPFAM" id="SSF53335">
    <property type="entry name" value="S-adenosyl-L-methionine-dependent methyltransferases"/>
    <property type="match status" value="1"/>
</dbReference>
<evidence type="ECO:0000256" key="5">
    <source>
        <dbReference type="SAM" id="MobiDB-lite"/>
    </source>
</evidence>
<dbReference type="PROSITE" id="PS00092">
    <property type="entry name" value="N6_MTASE"/>
    <property type="match status" value="1"/>
</dbReference>
<dbReference type="GO" id="GO:0008170">
    <property type="term" value="F:N-methyltransferase activity"/>
    <property type="evidence" value="ECO:0007669"/>
    <property type="project" value="InterPro"/>
</dbReference>
<accession>A0A2N3YFW1</accession>
<name>A0A2N3YFW1_9MICO</name>
<evidence type="ECO:0000313" key="8">
    <source>
        <dbReference type="Proteomes" id="UP000233781"/>
    </source>
</evidence>
<comment type="similarity">
    <text evidence="1">Belongs to the N(4)/N(6)-methyltransferase family.</text>
</comment>
<dbReference type="InterPro" id="IPR002941">
    <property type="entry name" value="DNA_methylase_N4/N6"/>
</dbReference>
<protein>
    <submittedName>
        <fullName evidence="7">Adenine-specific DNA-methyltransferase</fullName>
    </submittedName>
</protein>
<dbReference type="EMBL" id="PJNE01000001">
    <property type="protein sequence ID" value="PKW25742.1"/>
    <property type="molecule type" value="Genomic_DNA"/>
</dbReference>
<dbReference type="Gene3D" id="3.40.50.150">
    <property type="entry name" value="Vaccinia Virus protein VP39"/>
    <property type="match status" value="1"/>
</dbReference>
<dbReference type="InterPro" id="IPR002052">
    <property type="entry name" value="DNA_methylase_N6_adenine_CS"/>
</dbReference>
<sequence length="572" mass="63109">MGKDLALVPAEHGRYDYAWVDPADPRVREVRSIEPVGTVGDESTDDNLLLIGDSGDALQALSTIPEYAHRYRGQVKLVYIDPPFNTKQTFEHYADQLEHSVWLTLMRDRLKAIVPLLAPDASIWVHLDDSEVHRMRLLLDEVFGTNRSATQIVWQKRTTRENRAAFSDNHDHLLVYTVPPVTQWRDVRNRLARTDTTKNPDDDPRGPWDSVPFTAQGSRANQMYKITTPTGVVHDPPPNRCWGAVQSVYERYLADGRVYFPKNGNGRPRIKQFASEAPGLVPHTIWLAAEVGSNDEAKKHIQSLFPGVPPFDTPKPERLLERIIGIATNPGDLVLDCFAGSGTTAATAHKMGRRWVTVELIESTADTFIVPRLTRVVEGTDPGGITSTTTRVPVEDLPEGMTATEAQAFRALLGKVAKAVEGLDDATLKALREATRTRNEVATHWEGGGGFTVARIGPSMYDVDEESGTVFLSPEATNGRWSKAVAGQLKFTLTPEHPVFCGQRNRQRLAVIDGVADDLVIRSLVQHLADGETLTVVAKATLPEAAILLGNLRPGSRLRIAPDDLFPATTVK</sequence>
<dbReference type="Proteomes" id="UP000233781">
    <property type="component" value="Unassembled WGS sequence"/>
</dbReference>
<feature type="region of interest" description="Disordered" evidence="5">
    <location>
        <begin position="190"/>
        <end position="210"/>
    </location>
</feature>
<dbReference type="OrthoDB" id="9773060at2"/>
<proteinExistence type="inferred from homology"/>
<evidence type="ECO:0000313" key="7">
    <source>
        <dbReference type="EMBL" id="PKW25742.1"/>
    </source>
</evidence>
<keyword evidence="8" id="KW-1185">Reference proteome</keyword>
<evidence type="ECO:0000256" key="3">
    <source>
        <dbReference type="ARBA" id="ARBA00022679"/>
    </source>
</evidence>
<organism evidence="7 8">
    <name type="scientific">Phycicoccus duodecadis</name>
    <dbReference type="NCBI Taxonomy" id="173053"/>
    <lineage>
        <taxon>Bacteria</taxon>
        <taxon>Bacillati</taxon>
        <taxon>Actinomycetota</taxon>
        <taxon>Actinomycetes</taxon>
        <taxon>Micrococcales</taxon>
        <taxon>Intrasporangiaceae</taxon>
        <taxon>Phycicoccus</taxon>
    </lineage>
</organism>
<dbReference type="PRINTS" id="PR00506">
    <property type="entry name" value="D21N6MTFRASE"/>
</dbReference>
<dbReference type="InterPro" id="IPR029063">
    <property type="entry name" value="SAM-dependent_MTases_sf"/>
</dbReference>
<keyword evidence="2 7" id="KW-0489">Methyltransferase</keyword>
<dbReference type="GO" id="GO:0003677">
    <property type="term" value="F:DNA binding"/>
    <property type="evidence" value="ECO:0007669"/>
    <property type="project" value="InterPro"/>
</dbReference>
<dbReference type="Pfam" id="PF01555">
    <property type="entry name" value="N6_N4_Mtase"/>
    <property type="match status" value="1"/>
</dbReference>
<comment type="caution">
    <text evidence="7">The sequence shown here is derived from an EMBL/GenBank/DDBJ whole genome shotgun (WGS) entry which is preliminary data.</text>
</comment>
<keyword evidence="3 7" id="KW-0808">Transferase</keyword>
<reference evidence="7 8" key="1">
    <citation type="submission" date="2017-12" db="EMBL/GenBank/DDBJ databases">
        <title>Sequencing the genomes of 1000 Actinobacteria strains.</title>
        <authorList>
            <person name="Klenk H.-P."/>
        </authorList>
    </citation>
    <scope>NUCLEOTIDE SEQUENCE [LARGE SCALE GENOMIC DNA]</scope>
    <source>
        <strain evidence="7 8">DSM 12806</strain>
    </source>
</reference>
<keyword evidence="4" id="KW-0949">S-adenosyl-L-methionine</keyword>
<dbReference type="InterPro" id="IPR002295">
    <property type="entry name" value="N4/N6-MTase_EcoPI_Mod-like"/>
</dbReference>
<dbReference type="GO" id="GO:0032259">
    <property type="term" value="P:methylation"/>
    <property type="evidence" value="ECO:0007669"/>
    <property type="project" value="UniProtKB-KW"/>
</dbReference>
<evidence type="ECO:0000256" key="4">
    <source>
        <dbReference type="ARBA" id="ARBA00022691"/>
    </source>
</evidence>
<feature type="compositionally biased region" description="Basic and acidic residues" evidence="5">
    <location>
        <begin position="190"/>
        <end position="206"/>
    </location>
</feature>
<feature type="domain" description="DNA methylase N-4/N-6" evidence="6">
    <location>
        <begin position="75"/>
        <end position="366"/>
    </location>
</feature>
<evidence type="ECO:0000256" key="1">
    <source>
        <dbReference type="ARBA" id="ARBA00006594"/>
    </source>
</evidence>
<evidence type="ECO:0000259" key="6">
    <source>
        <dbReference type="Pfam" id="PF01555"/>
    </source>
</evidence>
<gene>
    <name evidence="7" type="ORF">ATL31_0542</name>
</gene>